<dbReference type="PANTHER" id="PTHR44943:SF8">
    <property type="entry name" value="TPR REPEAT-CONTAINING PROTEIN MJ0263"/>
    <property type="match status" value="1"/>
</dbReference>
<evidence type="ECO:0000256" key="2">
    <source>
        <dbReference type="ARBA" id="ARBA00022803"/>
    </source>
</evidence>
<feature type="chain" id="PRO_5038038585" evidence="3">
    <location>
        <begin position="26"/>
        <end position="577"/>
    </location>
</feature>
<keyword evidence="3" id="KW-0732">Signal</keyword>
<dbReference type="SMART" id="SM00028">
    <property type="entry name" value="TPR"/>
    <property type="match status" value="4"/>
</dbReference>
<evidence type="ECO:0000313" key="5">
    <source>
        <dbReference type="Proteomes" id="UP000647424"/>
    </source>
</evidence>
<comment type="caution">
    <text evidence="4">The sequence shown here is derived from an EMBL/GenBank/DDBJ whole genome shotgun (WGS) entry which is preliminary data.</text>
</comment>
<sequence length="577" mass="64175">MMGRMKFWFRLAVLSSCVMSCLAQAAEPAKDKIVPQSALDGMLFYQLLLGEMNVREGSPGTGFSMVLDAARKTRDPALFQRAIDIALQSRSGEAALQAAQTWKREIPGAQEPNRYILQIQLALNRIPEAGQALATSLNELPVDEQIGAIISIPRVFARVHDKVQAAQVVEKALSQFLNRPALAATAWTTIGRMHRDADQLAQAVDAALKGHAADKSAQGPLILALSLLSKDTPPLKAMLDEAMQSPVAGELRLAYARTLIGQRAYGDALRQLQTLTQRHPEVAQGWLMLGLMQQDMGQALQAEQLLIRFLDVSKNTQEPELEAGRAEALLALSQMAQQKGQIERASQWLSQIPANVDPIRLGSRRAELLAQQGRMDEARLVLSQIKTTTPDQSRRKALVLAQWLREHKQHAAAHEVIQQALTEQPDSQELLTELSLIAEKLQRYDEMETVLRGLMKSYPQDPHAYNALGYSLADRKLRLQEAQQLIAKAVELAPEDPYIQDSLGWVEFRLGHTQEALRILQAAYKAKPDAEIAAHLGEVLWSLGRQQEAGTLWREGLLLKPDNETLVETIRRFQFKP</sequence>
<feature type="signal peptide" evidence="3">
    <location>
        <begin position="1"/>
        <end position="25"/>
    </location>
</feature>
<dbReference type="Pfam" id="PF13432">
    <property type="entry name" value="TPR_16"/>
    <property type="match status" value="2"/>
</dbReference>
<gene>
    <name evidence="4" type="ORF">IC609_01865</name>
</gene>
<keyword evidence="2" id="KW-0802">TPR repeat</keyword>
<evidence type="ECO:0000256" key="3">
    <source>
        <dbReference type="SAM" id="SignalP"/>
    </source>
</evidence>
<evidence type="ECO:0000313" key="4">
    <source>
        <dbReference type="EMBL" id="MBD8049274.1"/>
    </source>
</evidence>
<dbReference type="InterPro" id="IPR019734">
    <property type="entry name" value="TPR_rpt"/>
</dbReference>
<dbReference type="SUPFAM" id="SSF48452">
    <property type="entry name" value="TPR-like"/>
    <property type="match status" value="2"/>
</dbReference>
<reference evidence="4" key="1">
    <citation type="submission" date="2020-09" db="EMBL/GenBank/DDBJ databases">
        <title>Genome seq and assembly of Limnohabitants sp.</title>
        <authorList>
            <person name="Chhetri G."/>
        </authorList>
    </citation>
    <scope>NUCLEOTIDE SEQUENCE</scope>
    <source>
        <strain evidence="4">JUR4</strain>
    </source>
</reference>
<dbReference type="Gene3D" id="1.25.40.10">
    <property type="entry name" value="Tetratricopeptide repeat domain"/>
    <property type="match status" value="3"/>
</dbReference>
<dbReference type="InterPro" id="IPR051685">
    <property type="entry name" value="Ycf3/AcsC/BcsC/TPR_MFPF"/>
</dbReference>
<dbReference type="InterPro" id="IPR011990">
    <property type="entry name" value="TPR-like_helical_dom_sf"/>
</dbReference>
<dbReference type="Pfam" id="PF14559">
    <property type="entry name" value="TPR_19"/>
    <property type="match status" value="1"/>
</dbReference>
<organism evidence="4 5">
    <name type="scientific">Limnohabitans radicicola</name>
    <dbReference type="NCBI Taxonomy" id="2771427"/>
    <lineage>
        <taxon>Bacteria</taxon>
        <taxon>Pseudomonadati</taxon>
        <taxon>Pseudomonadota</taxon>
        <taxon>Betaproteobacteria</taxon>
        <taxon>Burkholderiales</taxon>
        <taxon>Comamonadaceae</taxon>
        <taxon>Limnohabitans</taxon>
    </lineage>
</organism>
<protein>
    <submittedName>
        <fullName evidence="4">Tetratricopeptide repeat protein</fullName>
    </submittedName>
</protein>
<accession>A0A927FDF5</accession>
<name>A0A927FDF5_9BURK</name>
<dbReference type="AlphaFoldDB" id="A0A927FDF5"/>
<dbReference type="PANTHER" id="PTHR44943">
    <property type="entry name" value="CELLULOSE SYNTHASE OPERON PROTEIN C"/>
    <property type="match status" value="1"/>
</dbReference>
<proteinExistence type="predicted"/>
<keyword evidence="1" id="KW-0677">Repeat</keyword>
<evidence type="ECO:0000256" key="1">
    <source>
        <dbReference type="ARBA" id="ARBA00022737"/>
    </source>
</evidence>
<dbReference type="Proteomes" id="UP000647424">
    <property type="component" value="Unassembled WGS sequence"/>
</dbReference>
<dbReference type="EMBL" id="JACYFT010000001">
    <property type="protein sequence ID" value="MBD8049274.1"/>
    <property type="molecule type" value="Genomic_DNA"/>
</dbReference>
<keyword evidence="5" id="KW-1185">Reference proteome</keyword>